<evidence type="ECO:0000256" key="5">
    <source>
        <dbReference type="ARBA" id="ARBA00022603"/>
    </source>
</evidence>
<keyword evidence="8" id="KW-0539">Nucleus</keyword>
<dbReference type="GO" id="GO:0005737">
    <property type="term" value="C:cytoplasm"/>
    <property type="evidence" value="ECO:0007669"/>
    <property type="project" value="UniProtKB-SubCell"/>
</dbReference>
<dbReference type="EMBL" id="JQDR03012130">
    <property type="protein sequence ID" value="KAA0191722.1"/>
    <property type="molecule type" value="Genomic_DNA"/>
</dbReference>
<keyword evidence="7" id="KW-0949">S-adenosyl-L-methionine</keyword>
<evidence type="ECO:0000313" key="10">
    <source>
        <dbReference type="EMBL" id="KAA0191722.1"/>
    </source>
</evidence>
<name>A0A6A0GZ54_HYAAZ</name>
<dbReference type="CDD" id="cd02440">
    <property type="entry name" value="AdoMet_MTases"/>
    <property type="match status" value="1"/>
</dbReference>
<dbReference type="GO" id="GO:0005634">
    <property type="term" value="C:nucleus"/>
    <property type="evidence" value="ECO:0007669"/>
    <property type="project" value="UniProtKB-SubCell"/>
</dbReference>
<dbReference type="InterPro" id="IPR019410">
    <property type="entry name" value="Methyltransf_16"/>
</dbReference>
<proteinExistence type="inferred from homology"/>
<evidence type="ECO:0000256" key="1">
    <source>
        <dbReference type="ARBA" id="ARBA00004123"/>
    </source>
</evidence>
<dbReference type="EC" id="2.1.1.85" evidence="3"/>
<reference evidence="10" key="1">
    <citation type="submission" date="2014-08" db="EMBL/GenBank/DDBJ databases">
        <authorList>
            <person name="Murali S."/>
            <person name="Richards S."/>
            <person name="Bandaranaike D."/>
            <person name="Bellair M."/>
            <person name="Blankenburg K."/>
            <person name="Chao H."/>
            <person name="Dinh H."/>
            <person name="Doddapaneni H."/>
            <person name="Dugan-Rocha S."/>
            <person name="Elkadiri S."/>
            <person name="Gnanaolivu R."/>
            <person name="Hughes D."/>
            <person name="Lee S."/>
            <person name="Li M."/>
            <person name="Ming W."/>
            <person name="Munidasa M."/>
            <person name="Muniz J."/>
            <person name="Nguyen L."/>
            <person name="Osuji N."/>
            <person name="Pu L.-L."/>
            <person name="Puazo M."/>
            <person name="Skinner E."/>
            <person name="Qu C."/>
            <person name="Quiroz J."/>
            <person name="Raj R."/>
            <person name="Weissenberger G."/>
            <person name="Xin Y."/>
            <person name="Zou X."/>
            <person name="Han Y."/>
            <person name="Worley K."/>
            <person name="Muzny D."/>
            <person name="Gibbs R."/>
        </authorList>
    </citation>
    <scope>NUCLEOTIDE SEQUENCE</scope>
    <source>
        <strain evidence="10">HAZT.00-mixed</strain>
        <tissue evidence="10">Whole organism</tissue>
    </source>
</reference>
<evidence type="ECO:0000256" key="8">
    <source>
        <dbReference type="ARBA" id="ARBA00023242"/>
    </source>
</evidence>
<reference evidence="10" key="3">
    <citation type="submission" date="2019-06" db="EMBL/GenBank/DDBJ databases">
        <authorList>
            <person name="Poynton C."/>
            <person name="Hasenbein S."/>
            <person name="Benoit J.B."/>
            <person name="Sepulveda M.S."/>
            <person name="Poelchau M.F."/>
            <person name="Murali S.C."/>
            <person name="Chen S."/>
            <person name="Glastad K.M."/>
            <person name="Werren J.H."/>
            <person name="Vineis J.H."/>
            <person name="Bowen J.L."/>
            <person name="Friedrich M."/>
            <person name="Jones J."/>
            <person name="Robertson H.M."/>
            <person name="Feyereisen R."/>
            <person name="Mechler-Hickson A."/>
            <person name="Mathers N."/>
            <person name="Lee C.E."/>
            <person name="Colbourne J.K."/>
            <person name="Biales A."/>
            <person name="Johnston J.S."/>
            <person name="Wellborn G.A."/>
            <person name="Rosendale A.J."/>
            <person name="Cridge A.G."/>
            <person name="Munoz-Torres M.C."/>
            <person name="Bain P.A."/>
            <person name="Manny A.R."/>
            <person name="Major K.M."/>
            <person name="Lambert F.N."/>
            <person name="Vulpe C.D."/>
            <person name="Tuck P."/>
            <person name="Blalock B.J."/>
            <person name="Lin Y.-Y."/>
            <person name="Smith M.E."/>
            <person name="Ochoa-Acuna H."/>
            <person name="Chen M.-J.M."/>
            <person name="Childers C.P."/>
            <person name="Qu J."/>
            <person name="Dugan S."/>
            <person name="Lee S.L."/>
            <person name="Chao H."/>
            <person name="Dinh H."/>
            <person name="Han Y."/>
            <person name="Doddapaneni H."/>
            <person name="Worley K.C."/>
            <person name="Muzny D.M."/>
            <person name="Gibbs R.A."/>
            <person name="Richards S."/>
        </authorList>
    </citation>
    <scope>NUCLEOTIDE SEQUENCE</scope>
    <source>
        <strain evidence="10">HAZT.00-mixed</strain>
        <tissue evidence="10">Whole organism</tissue>
    </source>
</reference>
<dbReference type="Pfam" id="PF10294">
    <property type="entry name" value="Methyltransf_16"/>
    <property type="match status" value="1"/>
</dbReference>
<comment type="similarity">
    <text evidence="9">Belongs to the methyltransferase superfamily. METTL18 family.</text>
</comment>
<evidence type="ECO:0000256" key="3">
    <source>
        <dbReference type="ARBA" id="ARBA00012533"/>
    </source>
</evidence>
<dbReference type="GO" id="GO:0018064">
    <property type="term" value="F:protein-L-histidine N-tele-methyltransferase activity"/>
    <property type="evidence" value="ECO:0007669"/>
    <property type="project" value="UniProtKB-EC"/>
</dbReference>
<accession>A0A6A0GZ54</accession>
<dbReference type="Gene3D" id="3.40.50.150">
    <property type="entry name" value="Vaccinia Virus protein VP39"/>
    <property type="match status" value="1"/>
</dbReference>
<sequence>MLDCQTDTASPDVKLTWEPAHWYKVPNDRWEQIIAEPAELEEQLCRPLKIKFLSQNSITHVVEKCKESSVIKISEEQQSDLIPAVYEGGLKIWECTWDLLHYLAESSDILWQGKRVLELGCGAGILGIYAVLQGASVTLQDYNEDVIEHITAPNVLYNVAELTETSNESDAGLIENMHVQSNELSQFDVIMTSETIYNQENYEKILKVFTTCLKPHGVVYPLLHCSERHILLLAAKSYYFGVGGGTASFLAAVERTGCLQHKKLFEHTSGVRREIIEIRRVPYYILLLTLFCQSSESVTFQSPKNLFEQ</sequence>
<evidence type="ECO:0000256" key="6">
    <source>
        <dbReference type="ARBA" id="ARBA00022679"/>
    </source>
</evidence>
<dbReference type="OrthoDB" id="1723750at2759"/>
<comment type="subcellular location">
    <subcellularLocation>
        <location evidence="2">Cytoplasm</location>
    </subcellularLocation>
    <subcellularLocation>
        <location evidence="1">Nucleus</location>
    </subcellularLocation>
</comment>
<evidence type="ECO:0000256" key="4">
    <source>
        <dbReference type="ARBA" id="ARBA00022490"/>
    </source>
</evidence>
<protein>
    <recommendedName>
        <fullName evidence="3">protein-histidine N-methyltransferase</fullName>
        <ecNumber evidence="3">2.1.1.85</ecNumber>
    </recommendedName>
</protein>
<dbReference type="InterPro" id="IPR029063">
    <property type="entry name" value="SAM-dependent_MTases_sf"/>
</dbReference>
<keyword evidence="6" id="KW-0808">Transferase</keyword>
<dbReference type="SUPFAM" id="SSF53335">
    <property type="entry name" value="S-adenosyl-L-methionine-dependent methyltransferases"/>
    <property type="match status" value="1"/>
</dbReference>
<organism evidence="10">
    <name type="scientific">Hyalella azteca</name>
    <name type="common">Amphipod</name>
    <dbReference type="NCBI Taxonomy" id="294128"/>
    <lineage>
        <taxon>Eukaryota</taxon>
        <taxon>Metazoa</taxon>
        <taxon>Ecdysozoa</taxon>
        <taxon>Arthropoda</taxon>
        <taxon>Crustacea</taxon>
        <taxon>Multicrustacea</taxon>
        <taxon>Malacostraca</taxon>
        <taxon>Eumalacostraca</taxon>
        <taxon>Peracarida</taxon>
        <taxon>Amphipoda</taxon>
        <taxon>Senticaudata</taxon>
        <taxon>Talitrida</taxon>
        <taxon>Talitroidea</taxon>
        <taxon>Hyalellidae</taxon>
        <taxon>Hyalella</taxon>
    </lineage>
</organism>
<gene>
    <name evidence="10" type="ORF">HAZT_HAZT011169</name>
</gene>
<evidence type="ECO:0000256" key="2">
    <source>
        <dbReference type="ARBA" id="ARBA00004496"/>
    </source>
</evidence>
<comment type="caution">
    <text evidence="10">The sequence shown here is derived from an EMBL/GenBank/DDBJ whole genome shotgun (WGS) entry which is preliminary data.</text>
</comment>
<keyword evidence="4" id="KW-0963">Cytoplasm</keyword>
<dbReference type="PANTHER" id="PTHR14614">
    <property type="entry name" value="HEPATOCELLULAR CARCINOMA-ASSOCIATED ANTIGEN"/>
    <property type="match status" value="1"/>
</dbReference>
<evidence type="ECO:0000256" key="9">
    <source>
        <dbReference type="ARBA" id="ARBA00038126"/>
    </source>
</evidence>
<dbReference type="Proteomes" id="UP000711488">
    <property type="component" value="Unassembled WGS sequence"/>
</dbReference>
<dbReference type="PANTHER" id="PTHR14614:SF39">
    <property type="entry name" value="HISTIDINE PROTEIN METHYLTRANSFERASE 1 HOMOLOG"/>
    <property type="match status" value="1"/>
</dbReference>
<reference evidence="10" key="2">
    <citation type="journal article" date="2018" name="Environ. Sci. Technol.">
        <title>The Toxicogenome of Hyalella azteca: A Model for Sediment Ecotoxicology and Evolutionary Toxicology.</title>
        <authorList>
            <person name="Poynton H.C."/>
            <person name="Hasenbein S."/>
            <person name="Benoit J.B."/>
            <person name="Sepulveda M.S."/>
            <person name="Poelchau M.F."/>
            <person name="Hughes D.S.T."/>
            <person name="Murali S.C."/>
            <person name="Chen S."/>
            <person name="Glastad K.M."/>
            <person name="Goodisman M.A.D."/>
            <person name="Werren J.H."/>
            <person name="Vineis J.H."/>
            <person name="Bowen J.L."/>
            <person name="Friedrich M."/>
            <person name="Jones J."/>
            <person name="Robertson H.M."/>
            <person name="Feyereisen R."/>
            <person name="Mechler-Hickson A."/>
            <person name="Mathers N."/>
            <person name="Lee C.E."/>
            <person name="Colbourne J.K."/>
            <person name="Biales A."/>
            <person name="Johnston J.S."/>
            <person name="Wellborn G.A."/>
            <person name="Rosendale A.J."/>
            <person name="Cridge A.G."/>
            <person name="Munoz-Torres M.C."/>
            <person name="Bain P.A."/>
            <person name="Manny A.R."/>
            <person name="Major K.M."/>
            <person name="Lambert F.N."/>
            <person name="Vulpe C.D."/>
            <person name="Tuck P."/>
            <person name="Blalock B.J."/>
            <person name="Lin Y.Y."/>
            <person name="Smith M.E."/>
            <person name="Ochoa-Acuna H."/>
            <person name="Chen M.M."/>
            <person name="Childers C.P."/>
            <person name="Qu J."/>
            <person name="Dugan S."/>
            <person name="Lee S.L."/>
            <person name="Chao H."/>
            <person name="Dinh H."/>
            <person name="Han Y."/>
            <person name="Doddapaneni H."/>
            <person name="Worley K.C."/>
            <person name="Muzny D.M."/>
            <person name="Gibbs R.A."/>
            <person name="Richards S."/>
        </authorList>
    </citation>
    <scope>NUCLEOTIDE SEQUENCE</scope>
    <source>
        <strain evidence="10">HAZT.00-mixed</strain>
        <tissue evidence="10">Whole organism</tissue>
    </source>
</reference>
<dbReference type="AlphaFoldDB" id="A0A6A0GZ54"/>
<dbReference type="GO" id="GO:0032259">
    <property type="term" value="P:methylation"/>
    <property type="evidence" value="ECO:0007669"/>
    <property type="project" value="UniProtKB-KW"/>
</dbReference>
<keyword evidence="5" id="KW-0489">Methyltransferase</keyword>
<evidence type="ECO:0000256" key="7">
    <source>
        <dbReference type="ARBA" id="ARBA00022691"/>
    </source>
</evidence>